<dbReference type="OrthoDB" id="1493222at2"/>
<keyword evidence="1" id="KW-0472">Membrane</keyword>
<keyword evidence="3" id="KW-1185">Reference proteome</keyword>
<evidence type="ECO:0000313" key="3">
    <source>
        <dbReference type="Proteomes" id="UP000306402"/>
    </source>
</evidence>
<accession>A0A5R9KYD9</accession>
<dbReference type="RefSeq" id="WP_138366664.1">
    <property type="nucleotide sequence ID" value="NZ_VCEJ01000004.1"/>
</dbReference>
<gene>
    <name evidence="2" type="ORF">FEN17_17800</name>
</gene>
<feature type="transmembrane region" description="Helical" evidence="1">
    <location>
        <begin position="20"/>
        <end position="39"/>
    </location>
</feature>
<reference evidence="2 3" key="1">
    <citation type="submission" date="2019-05" db="EMBL/GenBank/DDBJ databases">
        <authorList>
            <person name="Qu J.-H."/>
        </authorList>
    </citation>
    <scope>NUCLEOTIDE SEQUENCE [LARGE SCALE GENOMIC DNA]</scope>
    <source>
        <strain evidence="2 3">T17</strain>
    </source>
</reference>
<dbReference type="EMBL" id="VCEJ01000004">
    <property type="protein sequence ID" value="TLV01293.1"/>
    <property type="molecule type" value="Genomic_DNA"/>
</dbReference>
<comment type="caution">
    <text evidence="2">The sequence shown here is derived from an EMBL/GenBank/DDBJ whole genome shotgun (WGS) entry which is preliminary data.</text>
</comment>
<keyword evidence="1" id="KW-1133">Transmembrane helix</keyword>
<sequence length="175" mass="19770">MSLPDLFSNSESLPVAISQIALLLCLAGAAGWFFARIIIKRKINHLRELIEERKSELEEFRNINHTPIDQFLATNASKTVYPTTSPDHAPNDLKLIEGIGPKIEELLNKEGIHTFEQLAETSAIRIVGILKKAGPRFQIHDPSSWPRQAALAKDQKWEELDKLKFQLLSGVAQHW</sequence>
<evidence type="ECO:0000256" key="1">
    <source>
        <dbReference type="SAM" id="Phobius"/>
    </source>
</evidence>
<keyword evidence="1" id="KW-0812">Transmembrane</keyword>
<protein>
    <recommendedName>
        <fullName evidence="4">DUF4332 domain-containing protein</fullName>
    </recommendedName>
</protein>
<dbReference type="Gene3D" id="1.10.150.20">
    <property type="entry name" value="5' to 3' exonuclease, C-terminal subdomain"/>
    <property type="match status" value="1"/>
</dbReference>
<name>A0A5R9KYD9_9BACT</name>
<organism evidence="2 3">
    <name type="scientific">Dyadobacter luticola</name>
    <dbReference type="NCBI Taxonomy" id="1979387"/>
    <lineage>
        <taxon>Bacteria</taxon>
        <taxon>Pseudomonadati</taxon>
        <taxon>Bacteroidota</taxon>
        <taxon>Cytophagia</taxon>
        <taxon>Cytophagales</taxon>
        <taxon>Spirosomataceae</taxon>
        <taxon>Dyadobacter</taxon>
    </lineage>
</organism>
<dbReference type="AlphaFoldDB" id="A0A5R9KYD9"/>
<evidence type="ECO:0000313" key="2">
    <source>
        <dbReference type="EMBL" id="TLV01293.1"/>
    </source>
</evidence>
<proteinExistence type="predicted"/>
<dbReference type="Proteomes" id="UP000306402">
    <property type="component" value="Unassembled WGS sequence"/>
</dbReference>
<evidence type="ECO:0008006" key="4">
    <source>
        <dbReference type="Google" id="ProtNLM"/>
    </source>
</evidence>